<evidence type="ECO:0000256" key="1">
    <source>
        <dbReference type="ARBA" id="ARBA00022679"/>
    </source>
</evidence>
<dbReference type="Gene3D" id="3.40.50.150">
    <property type="entry name" value="Vaccinia Virus protein VP39"/>
    <property type="match status" value="1"/>
</dbReference>
<dbReference type="AlphaFoldDB" id="A0A110AZN2"/>
<dbReference type="PANTHER" id="PTHR43861">
    <property type="entry name" value="TRANS-ACONITATE 2-METHYLTRANSFERASE-RELATED"/>
    <property type="match status" value="1"/>
</dbReference>
<dbReference type="GO" id="GO:0008168">
    <property type="term" value="F:methyltransferase activity"/>
    <property type="evidence" value="ECO:0007669"/>
    <property type="project" value="UniProtKB-KW"/>
</dbReference>
<keyword evidence="3" id="KW-0489">Methyltransferase</keyword>
<dbReference type="InterPro" id="IPR029063">
    <property type="entry name" value="SAM-dependent_MTases_sf"/>
</dbReference>
<organism evidence="3 4">
    <name type="scientific">Mucilaginibacter gotjawali</name>
    <dbReference type="NCBI Taxonomy" id="1550579"/>
    <lineage>
        <taxon>Bacteria</taxon>
        <taxon>Pseudomonadati</taxon>
        <taxon>Bacteroidota</taxon>
        <taxon>Sphingobacteriia</taxon>
        <taxon>Sphingobacteriales</taxon>
        <taxon>Sphingobacteriaceae</taxon>
        <taxon>Mucilaginibacter</taxon>
    </lineage>
</organism>
<name>A0A110AZN2_9SPHI</name>
<dbReference type="CDD" id="cd02440">
    <property type="entry name" value="AdoMet_MTases"/>
    <property type="match status" value="1"/>
</dbReference>
<accession>A0A110AZN2</accession>
<dbReference type="RefSeq" id="WP_096349374.1">
    <property type="nucleotide sequence ID" value="NZ_AP017313.1"/>
</dbReference>
<feature type="domain" description="Methyltransferase" evidence="2">
    <location>
        <begin position="42"/>
        <end position="128"/>
    </location>
</feature>
<dbReference type="SUPFAM" id="SSF53335">
    <property type="entry name" value="S-adenosyl-L-methionine-dependent methyltransferases"/>
    <property type="match status" value="1"/>
</dbReference>
<keyword evidence="4" id="KW-1185">Reference proteome</keyword>
<evidence type="ECO:0000313" key="4">
    <source>
        <dbReference type="Proteomes" id="UP000218263"/>
    </source>
</evidence>
<keyword evidence="1 3" id="KW-0808">Transferase</keyword>
<dbReference type="EMBL" id="AP017313">
    <property type="protein sequence ID" value="BAU52006.1"/>
    <property type="molecule type" value="Genomic_DNA"/>
</dbReference>
<evidence type="ECO:0000313" key="3">
    <source>
        <dbReference type="EMBL" id="BAU52006.1"/>
    </source>
</evidence>
<dbReference type="KEGG" id="mgot:MgSA37_00156"/>
<dbReference type="PANTHER" id="PTHR43861:SF3">
    <property type="entry name" value="PUTATIVE (AFU_ORTHOLOGUE AFUA_2G14390)-RELATED"/>
    <property type="match status" value="1"/>
</dbReference>
<proteinExistence type="predicted"/>
<protein>
    <submittedName>
        <fullName evidence="3">Methyltransferase domain protein</fullName>
    </submittedName>
</protein>
<dbReference type="OrthoDB" id="9804312at2"/>
<sequence>MKSFWDERYSAKEYIYGEEPNVFFAAELRKLKPGTIILPCDGEGRNGVYAASAGWTVKAFDGSEEGKAKALQLAALKKVEIEYVTGDAATITYPEKSADAVAFIYAHLPPDVRKTAHQNAIKWLKPGGVLILEVFNPAQLNNTSGGPKDVAMLYTKEMLQKDFELLETVLLQTLVTTIDEGDRHQGKADIIRYIGIKNKTLMLRAWGLVVILRQ</sequence>
<evidence type="ECO:0000259" key="2">
    <source>
        <dbReference type="Pfam" id="PF13649"/>
    </source>
</evidence>
<dbReference type="InterPro" id="IPR041698">
    <property type="entry name" value="Methyltransf_25"/>
</dbReference>
<dbReference type="Proteomes" id="UP000218263">
    <property type="component" value="Chromosome"/>
</dbReference>
<gene>
    <name evidence="3" type="ORF">MgSA37_00156</name>
</gene>
<dbReference type="GO" id="GO:0032259">
    <property type="term" value="P:methylation"/>
    <property type="evidence" value="ECO:0007669"/>
    <property type="project" value="UniProtKB-KW"/>
</dbReference>
<reference evidence="3 4" key="1">
    <citation type="submission" date="2015-12" db="EMBL/GenBank/DDBJ databases">
        <title>Genome sequence of Mucilaginibacter gotjawali.</title>
        <authorList>
            <person name="Lee J.S."/>
            <person name="Lee K.C."/>
            <person name="Kim K.K."/>
            <person name="Lee B.W."/>
        </authorList>
    </citation>
    <scope>NUCLEOTIDE SEQUENCE [LARGE SCALE GENOMIC DNA]</scope>
    <source>
        <strain evidence="3 4">SA3-7</strain>
    </source>
</reference>
<dbReference type="Pfam" id="PF13649">
    <property type="entry name" value="Methyltransf_25"/>
    <property type="match status" value="1"/>
</dbReference>